<evidence type="ECO:0000313" key="2">
    <source>
        <dbReference type="EMBL" id="TQV84614.1"/>
    </source>
</evidence>
<name>A0A545U580_9GAMM</name>
<proteinExistence type="predicted"/>
<evidence type="ECO:0000256" key="1">
    <source>
        <dbReference type="SAM" id="SignalP"/>
    </source>
</evidence>
<dbReference type="EMBL" id="VHSG01000005">
    <property type="protein sequence ID" value="TQV84614.1"/>
    <property type="molecule type" value="Genomic_DNA"/>
</dbReference>
<feature type="signal peptide" evidence="1">
    <location>
        <begin position="1"/>
        <end position="29"/>
    </location>
</feature>
<keyword evidence="3" id="KW-1185">Reference proteome</keyword>
<comment type="caution">
    <text evidence="2">The sequence shown here is derived from an EMBL/GenBank/DDBJ whole genome shotgun (WGS) entry which is preliminary data.</text>
</comment>
<gene>
    <name evidence="2" type="ORF">FKG94_03575</name>
</gene>
<dbReference type="AlphaFoldDB" id="A0A545U580"/>
<dbReference type="Proteomes" id="UP000319732">
    <property type="component" value="Unassembled WGS sequence"/>
</dbReference>
<keyword evidence="1" id="KW-0732">Signal</keyword>
<reference evidence="2 3" key="1">
    <citation type="submission" date="2019-06" db="EMBL/GenBank/DDBJ databases">
        <title>Whole genome sequence for Cellvibrionaceae sp. R142.</title>
        <authorList>
            <person name="Wang G."/>
        </authorList>
    </citation>
    <scope>NUCLEOTIDE SEQUENCE [LARGE SCALE GENOMIC DNA]</scope>
    <source>
        <strain evidence="2 3">R142</strain>
    </source>
</reference>
<feature type="chain" id="PRO_5022032369" evidence="1">
    <location>
        <begin position="30"/>
        <end position="704"/>
    </location>
</feature>
<organism evidence="2 3">
    <name type="scientific">Exilibacterium tricleocarpae</name>
    <dbReference type="NCBI Taxonomy" id="2591008"/>
    <lineage>
        <taxon>Bacteria</taxon>
        <taxon>Pseudomonadati</taxon>
        <taxon>Pseudomonadota</taxon>
        <taxon>Gammaproteobacteria</taxon>
        <taxon>Cellvibrionales</taxon>
        <taxon>Cellvibrionaceae</taxon>
        <taxon>Exilibacterium</taxon>
    </lineage>
</organism>
<evidence type="ECO:0000313" key="3">
    <source>
        <dbReference type="Proteomes" id="UP000319732"/>
    </source>
</evidence>
<dbReference type="RefSeq" id="WP_142902820.1">
    <property type="nucleotide sequence ID" value="NZ_ML660088.1"/>
</dbReference>
<sequence>MDYNKRRGGVFSLVLLISALLFQSSTTIASTKNEKMVASQLSKIERTFDRLQKATDSAVVGVPLTERELKRTQGYLDNILRYKSRIEKIDPTYDLNEITSRYDSFITFFENKKKEPAGKPAAKVAATPAQKTDAKTVNKKVGSGSGAAPKALSAGQAKILQGQVDKFESNLTRLEKIVDASIVGVPLTDKEIKNSDNYFKRISGYIKKIKNMDPSYNLDELIARKESFESYLDHKKQEPASTAAEEIKSIYTTLASIEKGARFRARPQFSSDTDVTKTSYYFLSSTFVTAKQKDPNYDYSQIIERFQPHARAFVEVTGRLLPHMPGSDAEVRALAALEPAIKLSRWLRNAMWESGDGTMPAAEKAKLDQYLATAEKELKAAKSAAPEYYKPQQAQNSIEALKYFSVASTRNEFESYDKQDTACQKAIVGKVAFSNETLGIECSEKDFISAYELGQPLNIRAGFANSAVNEYIKMRNHEKTLGVPGSIEIKVVYELDGKKVFSFSPRSFISTQPYIYVGLQTKYFPQTNLDYYQGFRDIVLKMVDENIRKATFGIKIYAHNSHQEVDPQLTQGPLLAQGQIPIDASTKAAKQFILKGQVGVPDPGPLHGRFAKNAQRAMQRSEIPFDVLHMTSSEATVVKNGLGLPLKIVMAGVVASKHEDNTCSSYVQWFKQTYTGGGNYSAGLSLDKKEITRTVPCIAVEQYL</sequence>
<protein>
    <submittedName>
        <fullName evidence="2">Uncharacterized protein</fullName>
    </submittedName>
</protein>
<accession>A0A545U580</accession>